<dbReference type="Gene3D" id="3.40.50.1820">
    <property type="entry name" value="alpha/beta hydrolase"/>
    <property type="match status" value="1"/>
</dbReference>
<accession>A0ABV1WGB5</accession>
<gene>
    <name evidence="2" type="ORF">ABT317_38515</name>
</gene>
<dbReference type="GO" id="GO:0016787">
    <property type="term" value="F:hydrolase activity"/>
    <property type="evidence" value="ECO:0007669"/>
    <property type="project" value="UniProtKB-KW"/>
</dbReference>
<feature type="non-terminal residue" evidence="2">
    <location>
        <position position="80"/>
    </location>
</feature>
<dbReference type="EMBL" id="JBEPCU010001116">
    <property type="protein sequence ID" value="MER6982702.1"/>
    <property type="molecule type" value="Genomic_DNA"/>
</dbReference>
<sequence length="80" mass="8057">MTAYDVSGLHLEETGTGGPLVLCLHGIGSSSAAFAPQMEALGSDFRVVAWDAPGYAKSADPEGGLTLDDFADTAAAVVEG</sequence>
<keyword evidence="2" id="KW-0378">Hydrolase</keyword>
<evidence type="ECO:0000259" key="1">
    <source>
        <dbReference type="Pfam" id="PF00561"/>
    </source>
</evidence>
<feature type="domain" description="AB hydrolase-1" evidence="1">
    <location>
        <begin position="19"/>
        <end position="74"/>
    </location>
</feature>
<protein>
    <submittedName>
        <fullName evidence="2">Alpha/beta hydrolase</fullName>
    </submittedName>
</protein>
<dbReference type="InterPro" id="IPR029058">
    <property type="entry name" value="AB_hydrolase_fold"/>
</dbReference>
<dbReference type="SUPFAM" id="SSF53474">
    <property type="entry name" value="alpha/beta-Hydrolases"/>
    <property type="match status" value="1"/>
</dbReference>
<keyword evidence="3" id="KW-1185">Reference proteome</keyword>
<proteinExistence type="predicted"/>
<dbReference type="Pfam" id="PF00561">
    <property type="entry name" value="Abhydrolase_1"/>
    <property type="match status" value="1"/>
</dbReference>
<reference evidence="2 3" key="1">
    <citation type="submission" date="2024-06" db="EMBL/GenBank/DDBJ databases">
        <title>The Natural Products Discovery Center: Release of the First 8490 Sequenced Strains for Exploring Actinobacteria Biosynthetic Diversity.</title>
        <authorList>
            <person name="Kalkreuter E."/>
            <person name="Kautsar S.A."/>
            <person name="Yang D."/>
            <person name="Bader C.D."/>
            <person name="Teijaro C.N."/>
            <person name="Fluegel L."/>
            <person name="Davis C.M."/>
            <person name="Simpson J.R."/>
            <person name="Lauterbach L."/>
            <person name="Steele A.D."/>
            <person name="Gui C."/>
            <person name="Meng S."/>
            <person name="Li G."/>
            <person name="Viehrig K."/>
            <person name="Ye F."/>
            <person name="Su P."/>
            <person name="Kiefer A.F."/>
            <person name="Nichols A."/>
            <person name="Cepeda A.J."/>
            <person name="Yan W."/>
            <person name="Fan B."/>
            <person name="Jiang Y."/>
            <person name="Adhikari A."/>
            <person name="Zheng C.-J."/>
            <person name="Schuster L."/>
            <person name="Cowan T.M."/>
            <person name="Smanski M.J."/>
            <person name="Chevrette M.G."/>
            <person name="De Carvalho L.P.S."/>
            <person name="Shen B."/>
        </authorList>
    </citation>
    <scope>NUCLEOTIDE SEQUENCE [LARGE SCALE GENOMIC DNA]</scope>
    <source>
        <strain evidence="2 3">NPDC000634</strain>
    </source>
</reference>
<evidence type="ECO:0000313" key="3">
    <source>
        <dbReference type="Proteomes" id="UP001458415"/>
    </source>
</evidence>
<evidence type="ECO:0000313" key="2">
    <source>
        <dbReference type="EMBL" id="MER6982702.1"/>
    </source>
</evidence>
<dbReference type="Proteomes" id="UP001458415">
    <property type="component" value="Unassembled WGS sequence"/>
</dbReference>
<comment type="caution">
    <text evidence="2">The sequence shown here is derived from an EMBL/GenBank/DDBJ whole genome shotgun (WGS) entry which is preliminary data.</text>
</comment>
<dbReference type="InterPro" id="IPR000073">
    <property type="entry name" value="AB_hydrolase_1"/>
</dbReference>
<organism evidence="2 3">
    <name type="scientific">Streptomyces carpinensis</name>
    <dbReference type="NCBI Taxonomy" id="66369"/>
    <lineage>
        <taxon>Bacteria</taxon>
        <taxon>Bacillati</taxon>
        <taxon>Actinomycetota</taxon>
        <taxon>Actinomycetes</taxon>
        <taxon>Kitasatosporales</taxon>
        <taxon>Streptomycetaceae</taxon>
        <taxon>Streptomyces</taxon>
    </lineage>
</organism>
<name>A0ABV1WGB5_9ACTN</name>